<dbReference type="EMBL" id="JACSQK010000001">
    <property type="protein sequence ID" value="MBD7959241.1"/>
    <property type="molecule type" value="Genomic_DNA"/>
</dbReference>
<keyword evidence="4" id="KW-0732">Signal</keyword>
<feature type="domain" description="Fimbrial-type adhesion" evidence="5">
    <location>
        <begin position="190"/>
        <end position="337"/>
    </location>
</feature>
<dbReference type="RefSeq" id="WP_191721645.1">
    <property type="nucleotide sequence ID" value="NZ_JACSQK010000001.1"/>
</dbReference>
<organism evidence="6 7">
    <name type="scientific">Comamonas avium</name>
    <dbReference type="NCBI Taxonomy" id="2762231"/>
    <lineage>
        <taxon>Bacteria</taxon>
        <taxon>Pseudomonadati</taxon>
        <taxon>Pseudomonadota</taxon>
        <taxon>Betaproteobacteria</taxon>
        <taxon>Burkholderiales</taxon>
        <taxon>Comamonadaceae</taxon>
        <taxon>Comamonas</taxon>
    </lineage>
</organism>
<keyword evidence="3" id="KW-0281">Fimbrium</keyword>
<evidence type="ECO:0000259" key="5">
    <source>
        <dbReference type="Pfam" id="PF00419"/>
    </source>
</evidence>
<dbReference type="SUPFAM" id="SSF49401">
    <property type="entry name" value="Bacterial adhesins"/>
    <property type="match status" value="1"/>
</dbReference>
<evidence type="ECO:0000256" key="1">
    <source>
        <dbReference type="ARBA" id="ARBA00004561"/>
    </source>
</evidence>
<dbReference type="Pfam" id="PF00419">
    <property type="entry name" value="Fimbrial"/>
    <property type="match status" value="1"/>
</dbReference>
<protein>
    <submittedName>
        <fullName evidence="6">Fimbrial protein</fullName>
    </submittedName>
</protein>
<dbReference type="InterPro" id="IPR036937">
    <property type="entry name" value="Adhesion_dom_fimbrial_sf"/>
</dbReference>
<comment type="caution">
    <text evidence="6">The sequence shown here is derived from an EMBL/GenBank/DDBJ whole genome shotgun (WGS) entry which is preliminary data.</text>
</comment>
<accession>A0ABR8S6Z4</accession>
<evidence type="ECO:0000313" key="7">
    <source>
        <dbReference type="Proteomes" id="UP000634919"/>
    </source>
</evidence>
<keyword evidence="7" id="KW-1185">Reference proteome</keyword>
<dbReference type="Proteomes" id="UP000634919">
    <property type="component" value="Unassembled WGS sequence"/>
</dbReference>
<comment type="subcellular location">
    <subcellularLocation>
        <location evidence="1">Fimbrium</location>
    </subcellularLocation>
</comment>
<evidence type="ECO:0000256" key="3">
    <source>
        <dbReference type="ARBA" id="ARBA00023263"/>
    </source>
</evidence>
<dbReference type="Gene3D" id="2.60.40.3310">
    <property type="match status" value="1"/>
</dbReference>
<dbReference type="InterPro" id="IPR008966">
    <property type="entry name" value="Adhesion_dom_sf"/>
</dbReference>
<reference evidence="6 7" key="1">
    <citation type="submission" date="2020-08" db="EMBL/GenBank/DDBJ databases">
        <title>A Genomic Blueprint of the Chicken Gut Microbiome.</title>
        <authorList>
            <person name="Gilroy R."/>
            <person name="Ravi A."/>
            <person name="Getino M."/>
            <person name="Pursley I."/>
            <person name="Horton D.L."/>
            <person name="Alikhan N.-F."/>
            <person name="Baker D."/>
            <person name="Gharbi K."/>
            <person name="Hall N."/>
            <person name="Watson M."/>
            <person name="Adriaenssens E.M."/>
            <person name="Foster-Nyarko E."/>
            <person name="Jarju S."/>
            <person name="Secka A."/>
            <person name="Antonio M."/>
            <person name="Oren A."/>
            <person name="Chaudhuri R."/>
            <person name="La Ragione R.M."/>
            <person name="Hildebrand F."/>
            <person name="Pallen M.J."/>
        </authorList>
    </citation>
    <scope>NUCLEOTIDE SEQUENCE [LARGE SCALE GENOMIC DNA]</scope>
    <source>
        <strain evidence="6 7">Sa2CVA6</strain>
    </source>
</reference>
<evidence type="ECO:0000256" key="4">
    <source>
        <dbReference type="SAM" id="SignalP"/>
    </source>
</evidence>
<dbReference type="Gene3D" id="2.60.40.1090">
    <property type="entry name" value="Fimbrial-type adhesion domain"/>
    <property type="match status" value="1"/>
</dbReference>
<sequence length="338" mass="35751">MRIFLLLIALLWGSSALAAEGCTFRPGSQNVRATVALPSTLSIPRNALNGTALWDSGWKRFSDTTIDCDVRGWVTGTHAGGIGAEVPGLANNNGLPYVFGTNVPGIGVSVFWCNQMSCNPNPTRITPLPSLNWPVDAPTIYPLSTNWRVLLIKTDDIDVSAGVVTIGGSSEVRYNNLVVTKLSITSSSQITGLGCEMNADSRSIDVRLPTIAKTDFDAPIPRSNDKAKTFNINLLCDSGVKVSYQVDGTQTSDGSNVLANSSGEGMASGVGVMLFEGDLSSTTQLQLGSKVVHGKKTSPGSTRVKIPLTARYFRTAASPSAMGSGLVSTTAFFTLFYE</sequence>
<dbReference type="PANTHER" id="PTHR33420:SF14">
    <property type="entry name" value="TYPE 1 FIMBRIN D-MANNOSE SPECIFIC ADHESIN"/>
    <property type="match status" value="1"/>
</dbReference>
<feature type="chain" id="PRO_5045873082" evidence="4">
    <location>
        <begin position="19"/>
        <end position="338"/>
    </location>
</feature>
<dbReference type="PANTHER" id="PTHR33420">
    <property type="entry name" value="FIMBRIAL SUBUNIT ELFA-RELATED"/>
    <property type="match status" value="1"/>
</dbReference>
<feature type="signal peptide" evidence="4">
    <location>
        <begin position="1"/>
        <end position="18"/>
    </location>
</feature>
<dbReference type="InterPro" id="IPR000259">
    <property type="entry name" value="Adhesion_dom_fimbrial"/>
</dbReference>
<name>A0ABR8S6Z4_9BURK</name>
<dbReference type="InterPro" id="IPR050263">
    <property type="entry name" value="Bact_Fimbrial_Adh_Pro"/>
</dbReference>
<gene>
    <name evidence="6" type="ORF">H9646_02000</name>
</gene>
<evidence type="ECO:0000313" key="6">
    <source>
        <dbReference type="EMBL" id="MBD7959241.1"/>
    </source>
</evidence>
<proteinExistence type="inferred from homology"/>
<evidence type="ECO:0000256" key="2">
    <source>
        <dbReference type="ARBA" id="ARBA00006671"/>
    </source>
</evidence>
<comment type="similarity">
    <text evidence="2">Belongs to the fimbrial protein family.</text>
</comment>